<dbReference type="EMBL" id="CAADFU010000040">
    <property type="protein sequence ID" value="VFK44563.1"/>
    <property type="molecule type" value="Genomic_DNA"/>
</dbReference>
<feature type="compositionally biased region" description="Polar residues" evidence="1">
    <location>
        <begin position="124"/>
        <end position="138"/>
    </location>
</feature>
<dbReference type="EMBL" id="CAADFR010000040">
    <property type="protein sequence ID" value="VFK39475.1"/>
    <property type="molecule type" value="Genomic_DNA"/>
</dbReference>
<feature type="region of interest" description="Disordered" evidence="1">
    <location>
        <begin position="22"/>
        <end position="69"/>
    </location>
</feature>
<organism evidence="2">
    <name type="scientific">Candidatus Kentrum sp. SD</name>
    <dbReference type="NCBI Taxonomy" id="2126332"/>
    <lineage>
        <taxon>Bacteria</taxon>
        <taxon>Pseudomonadati</taxon>
        <taxon>Pseudomonadota</taxon>
        <taxon>Gammaproteobacteria</taxon>
        <taxon>Candidatus Kentrum</taxon>
    </lineage>
</organism>
<sequence>MLAEARAAWSRLVNVVEPNPAAIAEARDKVERDGGANRRPQPGVQGPTGQPQPGMAAGGGRVADGFRSPLPQAFQPFDLKTDKFSESHWLALLIPAAASAGLVAKQFARLRAAESRENAAETIVPNSPIDSTNSPGKE</sequence>
<protein>
    <submittedName>
        <fullName evidence="2">Uncharacterized protein</fullName>
    </submittedName>
</protein>
<dbReference type="AlphaFoldDB" id="A0A450YDB4"/>
<evidence type="ECO:0000256" key="1">
    <source>
        <dbReference type="SAM" id="MobiDB-lite"/>
    </source>
</evidence>
<feature type="compositionally biased region" description="Low complexity" evidence="1">
    <location>
        <begin position="40"/>
        <end position="55"/>
    </location>
</feature>
<feature type="region of interest" description="Disordered" evidence="1">
    <location>
        <begin position="115"/>
        <end position="138"/>
    </location>
</feature>
<reference evidence="2" key="1">
    <citation type="submission" date="2019-02" db="EMBL/GenBank/DDBJ databases">
        <authorList>
            <person name="Gruber-Vodicka R. H."/>
            <person name="Seah K. B. B."/>
        </authorList>
    </citation>
    <scope>NUCLEOTIDE SEQUENCE</scope>
    <source>
        <strain evidence="3">BECK_S1320</strain>
        <strain evidence="2">BECK_S1321</strain>
    </source>
</reference>
<evidence type="ECO:0000313" key="2">
    <source>
        <dbReference type="EMBL" id="VFK39475.1"/>
    </source>
</evidence>
<feature type="compositionally biased region" description="Basic and acidic residues" evidence="1">
    <location>
        <begin position="25"/>
        <end position="36"/>
    </location>
</feature>
<evidence type="ECO:0000313" key="3">
    <source>
        <dbReference type="EMBL" id="VFK44563.1"/>
    </source>
</evidence>
<name>A0A450YDB4_9GAMM</name>
<gene>
    <name evidence="3" type="ORF">BECKSD772E_GA0070983_10403</name>
    <name evidence="2" type="ORF">BECKSD772F_GA0070984_10403</name>
</gene>
<accession>A0A450YDB4</accession>
<proteinExistence type="predicted"/>